<comment type="subcellular location">
    <subcellularLocation>
        <location evidence="1 9">Cell membrane</location>
        <topology evidence="1 9">Multi-pass membrane protein</topology>
    </subcellularLocation>
</comment>
<dbReference type="Proteomes" id="UP000518904">
    <property type="component" value="Unassembled WGS sequence"/>
</dbReference>
<evidence type="ECO:0000256" key="4">
    <source>
        <dbReference type="ARBA" id="ARBA00022692"/>
    </source>
</evidence>
<dbReference type="EMBL" id="DACQKT010000002">
    <property type="protein sequence ID" value="HAS6676574.1"/>
    <property type="molecule type" value="Genomic_DNA"/>
</dbReference>
<protein>
    <recommendedName>
        <fullName evidence="8">Guanidinium exporter</fullName>
    </recommendedName>
</protein>
<dbReference type="Proteomes" id="UP000856022">
    <property type="component" value="Unassembled WGS sequence"/>
</dbReference>
<feature type="transmembrane region" description="Helical" evidence="10">
    <location>
        <begin position="33"/>
        <end position="50"/>
    </location>
</feature>
<feature type="transmembrane region" description="Helical" evidence="10">
    <location>
        <begin position="57"/>
        <end position="78"/>
    </location>
</feature>
<evidence type="ECO:0000313" key="16">
    <source>
        <dbReference type="EMBL" id="QHH12645.1"/>
    </source>
</evidence>
<dbReference type="EMBL" id="LHQV01000015">
    <property type="protein sequence ID" value="OQJ99015.1"/>
    <property type="molecule type" value="Genomic_DNA"/>
</dbReference>
<dbReference type="Proteomes" id="UP000726777">
    <property type="component" value="Unassembled WGS sequence"/>
</dbReference>
<evidence type="ECO:0000313" key="21">
    <source>
        <dbReference type="Proteomes" id="UP000464718"/>
    </source>
</evidence>
<keyword evidence="4 9" id="KW-0812">Transmembrane</keyword>
<reference evidence="16 21" key="4">
    <citation type="submission" date="2018-12" db="EMBL/GenBank/DDBJ databases">
        <title>Genomic insights into the evolutionary origins and pathogenicity of five Vibrio parahaemolyticus strains isolated from the shrimp with acute hepatopancreatic necrosis disease (AHPND).</title>
        <authorList>
            <person name="Yang Q."/>
            <person name="Dong X."/>
            <person name="Xie G."/>
            <person name="Fu S."/>
            <person name="Zou P."/>
            <person name="Sun J."/>
            <person name="Wang Y."/>
            <person name="Huang J."/>
        </authorList>
    </citation>
    <scope>NUCLEOTIDE SEQUENCE [LARGE SCALE GENOMIC DNA]</scope>
    <source>
        <strain evidence="16 21">20160303005-1</strain>
    </source>
</reference>
<keyword evidence="5 10" id="KW-1133">Transmembrane helix</keyword>
<proteinExistence type="inferred from homology"/>
<evidence type="ECO:0000313" key="19">
    <source>
        <dbReference type="Proteomes" id="UP000191946"/>
    </source>
</evidence>
<evidence type="ECO:0000256" key="5">
    <source>
        <dbReference type="ARBA" id="ARBA00022989"/>
    </source>
</evidence>
<dbReference type="SUPFAM" id="SSF103481">
    <property type="entry name" value="Multidrug resistance efflux transporter EmrE"/>
    <property type="match status" value="1"/>
</dbReference>
<dbReference type="AlphaFoldDB" id="A0A072FXD4"/>
<dbReference type="Pfam" id="PF00893">
    <property type="entry name" value="Multi_Drug_Res"/>
    <property type="match status" value="1"/>
</dbReference>
<reference evidence="12 18" key="1">
    <citation type="submission" date="2015-07" db="EMBL/GenBank/DDBJ databases">
        <title>Foodborne Vibrio parahaemolyticus Isolates.</title>
        <authorList>
            <person name="Ronholm J."/>
            <person name="Petronella N."/>
            <person name="Kenwell R."/>
            <person name="Banerjee S."/>
        </authorList>
    </citation>
    <scope>NUCLEOTIDE SEQUENCE [LARGE SCALE GENOMIC DNA]</scope>
    <source>
        <strain evidence="12 18">HS-06-05</strain>
    </source>
</reference>
<evidence type="ECO:0000313" key="14">
    <source>
        <dbReference type="EMBL" id="NMU87526.1"/>
    </source>
</evidence>
<evidence type="ECO:0000256" key="1">
    <source>
        <dbReference type="ARBA" id="ARBA00004651"/>
    </source>
</evidence>
<evidence type="ECO:0000313" key="11">
    <source>
        <dbReference type="EMBL" id="HAS6676574.1"/>
    </source>
</evidence>
<dbReference type="Proteomes" id="UP000037697">
    <property type="component" value="Unassembled WGS sequence"/>
</dbReference>
<evidence type="ECO:0000256" key="7">
    <source>
        <dbReference type="ARBA" id="ARBA00038151"/>
    </source>
</evidence>
<dbReference type="InterPro" id="IPR045324">
    <property type="entry name" value="Small_multidrug_res"/>
</dbReference>
<dbReference type="FunFam" id="1.10.3730.20:FF:000001">
    <property type="entry name" value="Quaternary ammonium compound resistance transporter SugE"/>
    <property type="match status" value="1"/>
</dbReference>
<keyword evidence="19" id="KW-1185">Reference proteome</keyword>
<evidence type="ECO:0000256" key="10">
    <source>
        <dbReference type="SAM" id="Phobius"/>
    </source>
</evidence>
<evidence type="ECO:0000256" key="9">
    <source>
        <dbReference type="RuleBase" id="RU003942"/>
    </source>
</evidence>
<evidence type="ECO:0000256" key="2">
    <source>
        <dbReference type="ARBA" id="ARBA00022448"/>
    </source>
</evidence>
<dbReference type="GO" id="GO:1990961">
    <property type="term" value="P:xenobiotic detoxification by transmembrane export across the plasma membrane"/>
    <property type="evidence" value="ECO:0007669"/>
    <property type="project" value="UniProtKB-ARBA"/>
</dbReference>
<evidence type="ECO:0000256" key="3">
    <source>
        <dbReference type="ARBA" id="ARBA00022475"/>
    </source>
</evidence>
<dbReference type="GO" id="GO:0005886">
    <property type="term" value="C:plasma membrane"/>
    <property type="evidence" value="ECO:0007669"/>
    <property type="project" value="UniProtKB-SubCell"/>
</dbReference>
<reference evidence="11" key="6">
    <citation type="submission" date="2019-12" db="EMBL/GenBank/DDBJ databases">
        <authorList>
            <consortium name="NCBI Pathogen Detection Project"/>
        </authorList>
    </citation>
    <scope>NUCLEOTIDE SEQUENCE</scope>
    <source>
        <strain evidence="11">1930</strain>
    </source>
</reference>
<dbReference type="RefSeq" id="WP_005498670.1">
    <property type="nucleotide sequence ID" value="NZ_CAJDZF010000001.1"/>
</dbReference>
<comment type="similarity">
    <text evidence="7">Belongs to the drug/metabolite transporter (DMT) superfamily. Small multidrug resistance (SMR) (TC 2.A.7.1) family. Gdx/SugE subfamily.</text>
</comment>
<accession>A0A072FXD4</accession>
<evidence type="ECO:0000313" key="15">
    <source>
        <dbReference type="EMBL" id="OQJ99015.1"/>
    </source>
</evidence>
<dbReference type="Proteomes" id="UP000321504">
    <property type="component" value="Unassembled WGS sequence"/>
</dbReference>
<gene>
    <name evidence="12" type="ORF">ACX05_09800</name>
    <name evidence="15" type="ORF">AKG60_13410</name>
    <name evidence="16" type="ORF">EHC69_25735</name>
    <name evidence="17" type="ORF">FVP01_02960</name>
    <name evidence="14" type="ORF">HKB16_32275</name>
    <name evidence="11" type="ORF">I7278_07115</name>
    <name evidence="13" type="ORF">IB292_16880</name>
</gene>
<reference evidence="17 20" key="5">
    <citation type="submission" date="2019-08" db="EMBL/GenBank/DDBJ databases">
        <title>Emerging of two pre-pandemic pathogenic O4:KUT lineages of Vibrio parahaemolyticus in coastal eastern China.</title>
        <authorList>
            <person name="Yu H."/>
        </authorList>
    </citation>
    <scope>NUCLEOTIDE SEQUENCE [LARGE SCALE GENOMIC DNA]</scope>
    <source>
        <strain evidence="17 20">HZ17-383</strain>
    </source>
</reference>
<reference evidence="13" key="8">
    <citation type="submission" date="2020-09" db="EMBL/GenBank/DDBJ databases">
        <title>Genome sequence of Vibrio parahaemolyticus isolates.</title>
        <authorList>
            <person name="Hammerl J.A."/>
            <person name="Strauch E."/>
        </authorList>
    </citation>
    <scope>NUCLEOTIDE SEQUENCE</scope>
    <source>
        <strain evidence="13">17-VB00146</strain>
    </source>
</reference>
<dbReference type="Proteomes" id="UP000191946">
    <property type="component" value="Unassembled WGS sequence"/>
</dbReference>
<reference evidence="11" key="3">
    <citation type="journal article" date="2018" name="Genome Biol.">
        <title>SKESA: strategic k-mer extension for scrupulous assemblies.</title>
        <authorList>
            <person name="Souvorov A."/>
            <person name="Agarwala R."/>
            <person name="Lipman D.J."/>
        </authorList>
    </citation>
    <scope>NUCLEOTIDE SEQUENCE</scope>
    <source>
        <strain evidence="11">1930</strain>
    </source>
</reference>
<evidence type="ECO:0000256" key="6">
    <source>
        <dbReference type="ARBA" id="ARBA00023136"/>
    </source>
</evidence>
<dbReference type="Proteomes" id="UP000464718">
    <property type="component" value="Chromosome ii"/>
</dbReference>
<reference evidence="14 22" key="7">
    <citation type="submission" date="2020-04" db="EMBL/GenBank/DDBJ databases">
        <title>Whole-genome sequencing of Vibrio spp. from China reveals different genetic environments of blaCTX-M-14 among diverse lineages.</title>
        <authorList>
            <person name="Zheng Z."/>
            <person name="Ye L."/>
            <person name="Chen S."/>
        </authorList>
    </citation>
    <scope>NUCLEOTIDE SEQUENCE [LARGE SCALE GENOMIC DNA]</scope>
    <source>
        <strain evidence="14 22">Vb0551</strain>
    </source>
</reference>
<evidence type="ECO:0000313" key="22">
    <source>
        <dbReference type="Proteomes" id="UP000518904"/>
    </source>
</evidence>
<evidence type="ECO:0000313" key="17">
    <source>
        <dbReference type="EMBL" id="TXN17965.1"/>
    </source>
</evidence>
<name>A0A072FXD4_VIBPH</name>
<dbReference type="EMBL" id="LIRS01000067">
    <property type="protein sequence ID" value="KOY32495.1"/>
    <property type="molecule type" value="Genomic_DNA"/>
</dbReference>
<keyword evidence="2" id="KW-0813">Transport</keyword>
<reference evidence="15 19" key="2">
    <citation type="submission" date="2015-08" db="EMBL/GenBank/DDBJ databases">
        <title>Draft Genome Sequences of Vibrio parahaemolyticus Strains.</title>
        <authorList>
            <person name="Gonzalez-Escalona N."/>
            <person name="DePaola A."/>
        </authorList>
    </citation>
    <scope>NUCLEOTIDE SEQUENCE [LARGE SCALE GENOMIC DNA]</scope>
    <source>
        <strain evidence="15 19">CFSAN001621</strain>
    </source>
</reference>
<keyword evidence="3" id="KW-1003">Cell membrane</keyword>
<dbReference type="InterPro" id="IPR000390">
    <property type="entry name" value="Small_drug/metabolite_transptr"/>
</dbReference>
<evidence type="ECO:0000313" key="12">
    <source>
        <dbReference type="EMBL" id="KOY32495.1"/>
    </source>
</evidence>
<dbReference type="InterPro" id="IPR037185">
    <property type="entry name" value="EmrE-like"/>
</dbReference>
<dbReference type="EMBL" id="JACVHL010000017">
    <property type="protein sequence ID" value="MCC3806708.1"/>
    <property type="molecule type" value="Genomic_DNA"/>
</dbReference>
<evidence type="ECO:0000313" key="20">
    <source>
        <dbReference type="Proteomes" id="UP000321504"/>
    </source>
</evidence>
<evidence type="ECO:0000313" key="18">
    <source>
        <dbReference type="Proteomes" id="UP000037697"/>
    </source>
</evidence>
<sequence length="104" mass="10968">MAWGILFIAGLCEIAWAVGLKYSQGFTKFGASAFTIVFMLLSFWLLGIALRTLPLGIAYGVWVGIGAIGTAIVSIYLFNEPATLIKALSLLMIVAGIAGLKISA</sequence>
<dbReference type="PANTHER" id="PTHR30561">
    <property type="entry name" value="SMR FAMILY PROTON-DEPENDENT DRUG EFFLUX TRANSPORTER SUGE"/>
    <property type="match status" value="1"/>
</dbReference>
<keyword evidence="6 10" id="KW-0472">Membrane</keyword>
<dbReference type="EMBL" id="JABCLB010002723">
    <property type="protein sequence ID" value="NMU87526.1"/>
    <property type="molecule type" value="Genomic_DNA"/>
</dbReference>
<dbReference type="EMBL" id="VRMQ01000001">
    <property type="protein sequence ID" value="TXN17965.1"/>
    <property type="molecule type" value="Genomic_DNA"/>
</dbReference>
<dbReference type="Gene3D" id="1.10.3730.20">
    <property type="match status" value="1"/>
</dbReference>
<dbReference type="EMBL" id="CP034299">
    <property type="protein sequence ID" value="QHH12645.1"/>
    <property type="molecule type" value="Genomic_DNA"/>
</dbReference>
<evidence type="ECO:0000313" key="13">
    <source>
        <dbReference type="EMBL" id="MCC3806708.1"/>
    </source>
</evidence>
<evidence type="ECO:0000256" key="8">
    <source>
        <dbReference type="ARBA" id="ARBA00039168"/>
    </source>
</evidence>
<dbReference type="PANTHER" id="PTHR30561:SF0">
    <property type="entry name" value="GUANIDINIUM EXPORTER"/>
    <property type="match status" value="1"/>
</dbReference>
<dbReference type="GO" id="GO:0022857">
    <property type="term" value="F:transmembrane transporter activity"/>
    <property type="evidence" value="ECO:0007669"/>
    <property type="project" value="InterPro"/>
</dbReference>
<feature type="transmembrane region" description="Helical" evidence="10">
    <location>
        <begin position="84"/>
        <end position="102"/>
    </location>
</feature>
<organism evidence="11">
    <name type="scientific">Vibrio parahaemolyticus</name>
    <dbReference type="NCBI Taxonomy" id="670"/>
    <lineage>
        <taxon>Bacteria</taxon>
        <taxon>Pseudomonadati</taxon>
        <taxon>Pseudomonadota</taxon>
        <taxon>Gammaproteobacteria</taxon>
        <taxon>Vibrionales</taxon>
        <taxon>Vibrionaceae</taxon>
        <taxon>Vibrio</taxon>
    </lineage>
</organism>